<feature type="region of interest" description="Disordered" evidence="13">
    <location>
        <begin position="265"/>
        <end position="290"/>
    </location>
</feature>
<evidence type="ECO:0000256" key="9">
    <source>
        <dbReference type="ARBA" id="ARBA00023098"/>
    </source>
</evidence>
<dbReference type="Pfam" id="PF00027">
    <property type="entry name" value="cNMP_binding"/>
    <property type="match status" value="2"/>
</dbReference>
<evidence type="ECO:0000256" key="4">
    <source>
        <dbReference type="ARBA" id="ARBA00018317"/>
    </source>
</evidence>
<dbReference type="Pfam" id="PF01734">
    <property type="entry name" value="Patatin"/>
    <property type="match status" value="1"/>
</dbReference>
<name>A0AAD5SUT0_9FUNG</name>
<feature type="short sequence motif" description="GXSXG" evidence="11">
    <location>
        <begin position="1360"/>
        <end position="1364"/>
    </location>
</feature>
<dbReference type="Gene3D" id="3.40.1090.10">
    <property type="entry name" value="Cytosolic phospholipase A2 catalytic domain"/>
    <property type="match status" value="1"/>
</dbReference>
<dbReference type="Pfam" id="PF24179">
    <property type="entry name" value="NTE_Ploop"/>
    <property type="match status" value="1"/>
</dbReference>
<organism evidence="16 17">
    <name type="scientific">Physocladia obscura</name>
    <dbReference type="NCBI Taxonomy" id="109957"/>
    <lineage>
        <taxon>Eukaryota</taxon>
        <taxon>Fungi</taxon>
        <taxon>Fungi incertae sedis</taxon>
        <taxon>Chytridiomycota</taxon>
        <taxon>Chytridiomycota incertae sedis</taxon>
        <taxon>Chytridiomycetes</taxon>
        <taxon>Chytridiales</taxon>
        <taxon>Chytriomycetaceae</taxon>
        <taxon>Physocladia</taxon>
    </lineage>
</organism>
<dbReference type="InterPro" id="IPR018490">
    <property type="entry name" value="cNMP-bd_dom_sf"/>
</dbReference>
<dbReference type="GO" id="GO:0004622">
    <property type="term" value="F:phosphatidylcholine lysophospholipase activity"/>
    <property type="evidence" value="ECO:0007669"/>
    <property type="project" value="UniProtKB-EC"/>
</dbReference>
<dbReference type="SUPFAM" id="SSF52151">
    <property type="entry name" value="FabD/lysophospholipase-like"/>
    <property type="match status" value="1"/>
</dbReference>
<dbReference type="InterPro" id="IPR056556">
    <property type="entry name" value="NTE1_P-loop_dom"/>
</dbReference>
<keyword evidence="5" id="KW-0812">Transmembrane</keyword>
<comment type="caution">
    <text evidence="16">The sequence shown here is derived from an EMBL/GenBank/DDBJ whole genome shotgun (WGS) entry which is preliminary data.</text>
</comment>
<dbReference type="Proteomes" id="UP001211907">
    <property type="component" value="Unassembled WGS sequence"/>
</dbReference>
<feature type="compositionally biased region" description="Basic and acidic residues" evidence="13">
    <location>
        <begin position="1"/>
        <end position="12"/>
    </location>
</feature>
<keyword evidence="10" id="KW-0472">Membrane</keyword>
<dbReference type="InterPro" id="IPR000595">
    <property type="entry name" value="cNMP-bd_dom"/>
</dbReference>
<feature type="region of interest" description="Disordered" evidence="13">
    <location>
        <begin position="612"/>
        <end position="631"/>
    </location>
</feature>
<accession>A0AAD5SUT0</accession>
<feature type="active site" description="Nucleophile" evidence="11">
    <location>
        <position position="1362"/>
    </location>
</feature>
<feature type="short sequence motif" description="DGA/G" evidence="11">
    <location>
        <begin position="1480"/>
        <end position="1482"/>
    </location>
</feature>
<dbReference type="PANTHER" id="PTHR14226">
    <property type="entry name" value="NEUROPATHY TARGET ESTERASE/SWISS CHEESE D.MELANOGASTER"/>
    <property type="match status" value="1"/>
</dbReference>
<sequence length="1633" mass="176114">MVADRGRCDSDRSGGSGAVHAATKYSRLPPAQPLPNAKYSEAPFDLRVPSLGLDGDFDFDAKHNKLHYSDLAEVLRAVPPFGFLDKPVLNELAKHLVTRKVRAGTVIFDSDNNNSNSNNNNNADFAIVLDGQVSVFVKPGPTSIGQTTSAFAYANGVSSGSDDSYSSEDEEFQHSKPRISLSGHHLLNQVRRGGVVSSLFSVMSVLTESVNLPQKDLANLQTKSATTPTEDTIAASILSSAIKTQLTNLVINPLLAQNPVDSASTAKQSTISSDETPSIIPSPQPRQSSLHHNISINQSHQLPQITSVAMTDTKLLILPADAFRSLKFAPSLQRRTTAFINSPLHSISSNSTDYNVTLAHVAQVLVARFLRVTVSSMEQYLGLKGELLGIERSLSGGSGANIYLIDDSMVERVRKRVAEIRRFSAVESSLATAESLDGATNGIGSNGLGILDDSGFFNDDGYFGRGGGNMSDAAVGAKSPLYGKSQNFRSNSPGAASRSSNTSYVDAGGVRRRHLSKRSVLEVDASESESGGGEIGYSVPVLFPPSNNASTSPSKRHTMMGLSSPVLRSTKPKNQQQQLYPQHQNQPKQQQSYSDFRIVDNRASIPLPELASGISQSNRPQNSQKQQQQLQPGINTLKSQILPLQAKKSKLITIETPGIILEPETDEDRQLAEAIFNSISLIIGITTQDQPENSNDFAGFQMVKNRASIDSLDSSTDDGTESISGYSATSSDFLVGGVGSGLRFSTNSLGSNNSKRPGSKDIALVSLDRGNVLVNEGDRVSGLWYCVDGILEASVKDLTKSKKKSVFLIKPGNLAGYLAAVTGSKSLVTIKAKTDAQVGFIPRAIVEKYVEKYPNIILTLTKRLLLQISPLAYQVDFALDWGHINASKILYRQGEYSDSIFIILGGRLRSIGEKQHTDYYQNKTSSDNSAGATKTKFEIYGEFGPGESLGELEVLTESRRPSTVHAIRDTEVAILPKTLFNALAIRHPEMTIQISRMLAARSVGMLTVTGMVPSMTGVGGGFGRGVNMNPFGSEDGFNEGMLGLLGGASAGNDGNGSSSNAGGVGTVGGNGGAFTGSANPALTAPRAGATSGGSGADSGKNNFNLKTVGILPVNEMVPIGAFSERLKQGLELVGASVALLNNSAVVGKMGKHVFSTIGRLKLMSWLAEQEDTHRLVLYVADGGIGSQWTQRCIRQADCIFLVGLGDEDPAIGEYERLVLSLGTTARKELILLHNERQCVPGSTAAWLKSRLWIHAHHHVQMPLSSRKILNTYDRKNTLLELQAHFQRFYTQATGRVFNPNARGSPNVHTGIRSDFARIARRLLNKSIGLALGGGGARGISHVAIIRAFEEAGIPIDLISGTSIGSFVGGLYARENDHVSIYGRAKQLSSALGSKWNQAMDITYPMTSLFSGHGLNQAIWKCFRETQIEDCWIPFSAVSVNITDSRVEVHRSGYMWRYVRASMSLAGYFPPICDEGKLLVDGGYLNLVPVDIVESQGAHVVIAVDVSLGYDTSPVTYGDSLSGVWLFFARFFPGMTNATYGQIPLLPDIQDRLAFAGSSDRLEKVKAGEFYLHPPVSKFGAVDFPQYKAIYDIGYKYGKEIVRRWEKDGILERRFGIVKEKTEGVRRGTRRASI</sequence>
<evidence type="ECO:0000256" key="8">
    <source>
        <dbReference type="ARBA" id="ARBA00022989"/>
    </source>
</evidence>
<comment type="similarity">
    <text evidence="2 12">Belongs to the NTE family.</text>
</comment>
<reference evidence="16" key="1">
    <citation type="submission" date="2020-05" db="EMBL/GenBank/DDBJ databases">
        <title>Phylogenomic resolution of chytrid fungi.</title>
        <authorList>
            <person name="Stajich J.E."/>
            <person name="Amses K."/>
            <person name="Simmons R."/>
            <person name="Seto K."/>
            <person name="Myers J."/>
            <person name="Bonds A."/>
            <person name="Quandt C.A."/>
            <person name="Barry K."/>
            <person name="Liu P."/>
            <person name="Grigoriev I."/>
            <person name="Longcore J.E."/>
            <person name="James T.Y."/>
        </authorList>
    </citation>
    <scope>NUCLEOTIDE SEQUENCE</scope>
    <source>
        <strain evidence="16">JEL0513</strain>
    </source>
</reference>
<feature type="region of interest" description="Disordered" evidence="13">
    <location>
        <begin position="484"/>
        <end position="592"/>
    </location>
</feature>
<comment type="catalytic activity">
    <reaction evidence="12">
        <text>a 1-acyl-sn-glycero-3-phosphocholine + H2O = sn-glycerol 3-phosphocholine + a fatty acid + H(+)</text>
        <dbReference type="Rhea" id="RHEA:15177"/>
        <dbReference type="ChEBI" id="CHEBI:15377"/>
        <dbReference type="ChEBI" id="CHEBI:15378"/>
        <dbReference type="ChEBI" id="CHEBI:16870"/>
        <dbReference type="ChEBI" id="CHEBI:28868"/>
        <dbReference type="ChEBI" id="CHEBI:58168"/>
        <dbReference type="EC" id="3.1.1.5"/>
    </reaction>
</comment>
<dbReference type="SMART" id="SM00100">
    <property type="entry name" value="cNMP"/>
    <property type="match status" value="1"/>
</dbReference>
<evidence type="ECO:0000256" key="2">
    <source>
        <dbReference type="ARBA" id="ARBA00006636"/>
    </source>
</evidence>
<evidence type="ECO:0000256" key="10">
    <source>
        <dbReference type="ARBA" id="ARBA00023136"/>
    </source>
</evidence>
<evidence type="ECO:0000256" key="3">
    <source>
        <dbReference type="ARBA" id="ARBA00013274"/>
    </source>
</evidence>
<evidence type="ECO:0000256" key="6">
    <source>
        <dbReference type="ARBA" id="ARBA00022801"/>
    </source>
</evidence>
<evidence type="ECO:0000313" key="17">
    <source>
        <dbReference type="Proteomes" id="UP001211907"/>
    </source>
</evidence>
<feature type="domain" description="Cyclic nucleotide-binding" evidence="14">
    <location>
        <begin position="856"/>
        <end position="983"/>
    </location>
</feature>
<feature type="domain" description="Cyclic nucleotide-binding" evidence="14">
    <location>
        <begin position="767"/>
        <end position="850"/>
    </location>
</feature>
<keyword evidence="17" id="KW-1185">Reference proteome</keyword>
<evidence type="ECO:0000256" key="7">
    <source>
        <dbReference type="ARBA" id="ARBA00022963"/>
    </source>
</evidence>
<feature type="compositionally biased region" description="Low complexity" evidence="13">
    <location>
        <begin position="277"/>
        <end position="288"/>
    </location>
</feature>
<dbReference type="PANTHER" id="PTHR14226:SF29">
    <property type="entry name" value="NEUROPATHY TARGET ESTERASE SWS"/>
    <property type="match status" value="1"/>
</dbReference>
<dbReference type="EC" id="3.1.1.5" evidence="3 12"/>
<evidence type="ECO:0000256" key="5">
    <source>
        <dbReference type="ARBA" id="ARBA00022692"/>
    </source>
</evidence>
<dbReference type="SUPFAM" id="SSF51206">
    <property type="entry name" value="cAMP-binding domain-like"/>
    <property type="match status" value="3"/>
</dbReference>
<dbReference type="PROSITE" id="PS50042">
    <property type="entry name" value="CNMP_BINDING_3"/>
    <property type="match status" value="2"/>
</dbReference>
<feature type="compositionally biased region" description="Low complexity" evidence="13">
    <location>
        <begin position="615"/>
        <end position="631"/>
    </location>
</feature>
<dbReference type="InterPro" id="IPR002641">
    <property type="entry name" value="PNPLA_dom"/>
</dbReference>
<evidence type="ECO:0000256" key="11">
    <source>
        <dbReference type="PROSITE-ProRule" id="PRU01161"/>
    </source>
</evidence>
<keyword evidence="8" id="KW-1133">Transmembrane helix</keyword>
<evidence type="ECO:0000259" key="14">
    <source>
        <dbReference type="PROSITE" id="PS50042"/>
    </source>
</evidence>
<dbReference type="Gene3D" id="2.60.120.10">
    <property type="entry name" value="Jelly Rolls"/>
    <property type="match status" value="3"/>
</dbReference>
<feature type="compositionally biased region" description="Low complexity" evidence="13">
    <location>
        <begin position="572"/>
        <end position="591"/>
    </location>
</feature>
<feature type="short sequence motif" description="GXGXXG" evidence="11">
    <location>
        <begin position="1333"/>
        <end position="1338"/>
    </location>
</feature>
<gene>
    <name evidence="16" type="primary">NTE1</name>
    <name evidence="16" type="ORF">HK100_003043</name>
</gene>
<evidence type="ECO:0000256" key="13">
    <source>
        <dbReference type="SAM" id="MobiDB-lite"/>
    </source>
</evidence>
<dbReference type="EMBL" id="JADGJH010001730">
    <property type="protein sequence ID" value="KAJ3110431.1"/>
    <property type="molecule type" value="Genomic_DNA"/>
</dbReference>
<comment type="function">
    <text evidence="12">Intracellular phospholipase B that catalyzes the double deacylation of phosphatidylcholine (PC) to glycerophosphocholine (GroPCho). Plays an important role in membrane lipid homeostasis.</text>
</comment>
<dbReference type="CDD" id="cd00038">
    <property type="entry name" value="CAP_ED"/>
    <property type="match status" value="2"/>
</dbReference>
<evidence type="ECO:0000256" key="1">
    <source>
        <dbReference type="ARBA" id="ARBA00004370"/>
    </source>
</evidence>
<feature type="active site" description="Proton acceptor" evidence="11">
    <location>
        <position position="1480"/>
    </location>
</feature>
<comment type="subcellular location">
    <subcellularLocation>
        <location evidence="12">Endoplasmic reticulum membrane</location>
    </subcellularLocation>
    <subcellularLocation>
        <location evidence="1">Membrane</location>
    </subcellularLocation>
</comment>
<keyword evidence="6 11" id="KW-0378">Hydrolase</keyword>
<evidence type="ECO:0000256" key="12">
    <source>
        <dbReference type="RuleBase" id="RU362043"/>
    </source>
</evidence>
<dbReference type="InterPro" id="IPR050301">
    <property type="entry name" value="NTE"/>
</dbReference>
<feature type="compositionally biased region" description="Polar residues" evidence="13">
    <location>
        <begin position="265"/>
        <end position="276"/>
    </location>
</feature>
<dbReference type="GO" id="GO:0046486">
    <property type="term" value="P:glycerolipid metabolic process"/>
    <property type="evidence" value="ECO:0007669"/>
    <property type="project" value="UniProtKB-ARBA"/>
</dbReference>
<proteinExistence type="inferred from homology"/>
<keyword evidence="9 11" id="KW-0443">Lipid metabolism</keyword>
<evidence type="ECO:0000259" key="15">
    <source>
        <dbReference type="PROSITE" id="PS51635"/>
    </source>
</evidence>
<evidence type="ECO:0000313" key="16">
    <source>
        <dbReference type="EMBL" id="KAJ3110431.1"/>
    </source>
</evidence>
<dbReference type="PROSITE" id="PS51635">
    <property type="entry name" value="PNPLA"/>
    <property type="match status" value="1"/>
</dbReference>
<feature type="compositionally biased region" description="Polar residues" evidence="13">
    <location>
        <begin position="484"/>
        <end position="504"/>
    </location>
</feature>
<dbReference type="GO" id="GO:0005789">
    <property type="term" value="C:endoplasmic reticulum membrane"/>
    <property type="evidence" value="ECO:0007669"/>
    <property type="project" value="UniProtKB-SubCell"/>
</dbReference>
<feature type="domain" description="PNPLA" evidence="15">
    <location>
        <begin position="1329"/>
        <end position="1493"/>
    </location>
</feature>
<dbReference type="InterPro" id="IPR016035">
    <property type="entry name" value="Acyl_Trfase/lysoPLipase"/>
</dbReference>
<dbReference type="InterPro" id="IPR014710">
    <property type="entry name" value="RmlC-like_jellyroll"/>
</dbReference>
<keyword evidence="7 11" id="KW-0442">Lipid degradation</keyword>
<dbReference type="GO" id="GO:0016042">
    <property type="term" value="P:lipid catabolic process"/>
    <property type="evidence" value="ECO:0007669"/>
    <property type="project" value="UniProtKB-UniRule"/>
</dbReference>
<protein>
    <recommendedName>
        <fullName evidence="4 12">Lysophospholipase NTE1</fullName>
        <ecNumber evidence="3 12">3.1.1.5</ecNumber>
    </recommendedName>
    <alternativeName>
        <fullName evidence="12">Intracellular phospholipase B</fullName>
    </alternativeName>
</protein>
<keyword evidence="12" id="KW-0256">Endoplasmic reticulum</keyword>
<feature type="region of interest" description="Disordered" evidence="13">
    <location>
        <begin position="1"/>
        <end position="34"/>
    </location>
</feature>